<name>A5HHH3_PETMA</name>
<protein>
    <submittedName>
        <fullName evidence="1">Variable lymphocyte receptor B cassette</fullName>
    </submittedName>
</protein>
<feature type="non-terminal residue" evidence="1">
    <location>
        <position position="38"/>
    </location>
</feature>
<accession>A5HHH3</accession>
<reference evidence="1" key="1">
    <citation type="journal article" date="2007" name="Nat. Immunol.">
        <title>Evolution and diversification of lamprey antigen receptors: evidence for involvement of an AID-APOBEC family cytosine deaminase.</title>
        <authorList>
            <person name="Rogozin I.B."/>
            <person name="Iyer L.M."/>
            <person name="Liang L."/>
            <person name="Glazko G.V."/>
            <person name="Liston V.G."/>
            <person name="Pavlov Y.I."/>
            <person name="Aravind L."/>
            <person name="Pancer Z."/>
        </authorList>
    </citation>
    <scope>NUCLEOTIDE SEQUENCE</scope>
</reference>
<proteinExistence type="predicted"/>
<dbReference type="AlphaFoldDB" id="A5HHH3"/>
<keyword evidence="1" id="KW-0675">Receptor</keyword>
<feature type="non-terminal residue" evidence="1">
    <location>
        <position position="1"/>
    </location>
</feature>
<dbReference type="EMBL" id="EF529072">
    <property type="protein sequence ID" value="ABO85778.1"/>
    <property type="molecule type" value="Genomic_DNA"/>
</dbReference>
<reference evidence="1" key="3">
    <citation type="submission" date="2007-03" db="EMBL/GenBank/DDBJ databases">
        <authorList>
            <person name="Rogozin I.B."/>
            <person name="Iyer L.M."/>
            <person name="Liang L."/>
            <person name="Glazko G.V."/>
            <person name="Liston V.G."/>
            <person name="Pavlov Y.I."/>
            <person name="Pancer Z."/>
        </authorList>
    </citation>
    <scope>NUCLEOTIDE SEQUENCE</scope>
</reference>
<reference evidence="1" key="2">
    <citation type="submission" date="2007-03" db="EMBL/GenBank/DDBJ databases">
        <authorList>
            <person name="Mardis E.R."/>
        </authorList>
    </citation>
    <scope>NUCLEOTIDE SEQUENCE</scope>
</reference>
<evidence type="ECO:0000313" key="1">
    <source>
        <dbReference type="EMBL" id="ABO85778.1"/>
    </source>
</evidence>
<organism evidence="1">
    <name type="scientific">Petromyzon marinus</name>
    <name type="common">Sea lamprey</name>
    <dbReference type="NCBI Taxonomy" id="7757"/>
    <lineage>
        <taxon>Eukaryota</taxon>
        <taxon>Metazoa</taxon>
        <taxon>Chordata</taxon>
        <taxon>Craniata</taxon>
        <taxon>Vertebrata</taxon>
        <taxon>Cyclostomata</taxon>
        <taxon>Hyperoartia</taxon>
        <taxon>Petromyzontiformes</taxon>
        <taxon>Petromyzontidae</taxon>
        <taxon>Petromyzon</taxon>
    </lineage>
</organism>
<sequence>TDSFGKGLSSVLGGILDKSQALSVENNRIKSLPEGVFD</sequence>